<reference evidence="2 3" key="1">
    <citation type="submission" date="2022-05" db="EMBL/GenBank/DDBJ databases">
        <title>Genome Sequencing of Bee-Associated Microbes.</title>
        <authorList>
            <person name="Dunlap C."/>
        </authorList>
    </citation>
    <scope>NUCLEOTIDE SEQUENCE [LARGE SCALE GENOMIC DNA]</scope>
    <source>
        <strain evidence="2 3">NRRL B-04010</strain>
    </source>
</reference>
<organism evidence="2 3">
    <name type="scientific">Paenibacillus alvei</name>
    <name type="common">Bacillus alvei</name>
    <dbReference type="NCBI Taxonomy" id="44250"/>
    <lineage>
        <taxon>Bacteria</taxon>
        <taxon>Bacillati</taxon>
        <taxon>Bacillota</taxon>
        <taxon>Bacilli</taxon>
        <taxon>Bacillales</taxon>
        <taxon>Paenibacillaceae</taxon>
        <taxon>Paenibacillus</taxon>
    </lineage>
</organism>
<accession>A0ABT4GV18</accession>
<protein>
    <submittedName>
        <fullName evidence="2">Uncharacterized protein</fullName>
    </submittedName>
</protein>
<gene>
    <name evidence="2" type="ORF">M5X12_08155</name>
</gene>
<comment type="caution">
    <text evidence="2">The sequence shown here is derived from an EMBL/GenBank/DDBJ whole genome shotgun (WGS) entry which is preliminary data.</text>
</comment>
<evidence type="ECO:0000313" key="3">
    <source>
        <dbReference type="Proteomes" id="UP001527181"/>
    </source>
</evidence>
<evidence type="ECO:0000313" key="2">
    <source>
        <dbReference type="EMBL" id="MCY9760548.1"/>
    </source>
</evidence>
<name>A0ABT4GV18_PAEAL</name>
<evidence type="ECO:0000256" key="1">
    <source>
        <dbReference type="SAM" id="MobiDB-lite"/>
    </source>
</evidence>
<dbReference type="Proteomes" id="UP001527181">
    <property type="component" value="Unassembled WGS sequence"/>
</dbReference>
<feature type="compositionally biased region" description="Basic and acidic residues" evidence="1">
    <location>
        <begin position="246"/>
        <end position="263"/>
    </location>
</feature>
<keyword evidence="3" id="KW-1185">Reference proteome</keyword>
<sequence length="278" mass="32905">MQANGWIKIHRKIAENQIFQDPFYLKLWMMCLLKATHKPRRKLLGRQMVQVEAGQFITGSKSISDEFNMGIEKKHQKSKATIWRMLQVLAQEEMIEIESFTRYSIITVAKWHEYQTEEAENRLPQAAPQPPPATPPKKKQEKFAEDNTFYKMAVYFRSKVDAMAAENGLQHLTKRANMQSWAKDFQLLVERDGQKDKHLILAVMEWVVQDDFWMDKVLSAKKFREQFPKLVLAMRKQKKKPNMPTTEERQKKQDFDDKLREWVMEGGNPDDFRYDDSS</sequence>
<proteinExistence type="predicted"/>
<feature type="region of interest" description="Disordered" evidence="1">
    <location>
        <begin position="234"/>
        <end position="278"/>
    </location>
</feature>
<feature type="region of interest" description="Disordered" evidence="1">
    <location>
        <begin position="119"/>
        <end position="142"/>
    </location>
</feature>
<dbReference type="EMBL" id="JAMDNP010000012">
    <property type="protein sequence ID" value="MCY9760548.1"/>
    <property type="molecule type" value="Genomic_DNA"/>
</dbReference>
<dbReference type="RefSeq" id="WP_268600817.1">
    <property type="nucleotide sequence ID" value="NZ_JAMDNP010000012.1"/>
</dbReference>